<proteinExistence type="predicted"/>
<keyword evidence="1" id="KW-0378">Hydrolase</keyword>
<evidence type="ECO:0000313" key="2">
    <source>
        <dbReference type="Proteomes" id="UP000321523"/>
    </source>
</evidence>
<dbReference type="Gene3D" id="3.40.630.40">
    <property type="entry name" value="Zn-dependent exopeptidases"/>
    <property type="match status" value="1"/>
</dbReference>
<reference evidence="1 2" key="1">
    <citation type="submission" date="2019-07" db="EMBL/GenBank/DDBJ databases">
        <title>Whole genome shotgun sequence of Skermanella aerolata NBRC 106429.</title>
        <authorList>
            <person name="Hosoyama A."/>
            <person name="Uohara A."/>
            <person name="Ohji S."/>
            <person name="Ichikawa N."/>
        </authorList>
    </citation>
    <scope>NUCLEOTIDE SEQUENCE [LARGE SCALE GENOMIC DNA]</scope>
    <source>
        <strain evidence="1 2">NBRC 106429</strain>
    </source>
</reference>
<dbReference type="EMBL" id="BJYZ01000006">
    <property type="protein sequence ID" value="GEO37302.1"/>
    <property type="molecule type" value="Genomic_DNA"/>
</dbReference>
<accession>A0A512DLF0</accession>
<dbReference type="Pfam" id="PF05013">
    <property type="entry name" value="FGase"/>
    <property type="match status" value="1"/>
</dbReference>
<dbReference type="InterPro" id="IPR007709">
    <property type="entry name" value="N-FG_amidohydro"/>
</dbReference>
<name>A0A512DLF0_9PROT</name>
<protein>
    <submittedName>
        <fullName evidence="1">N-formylglutamate amidohydrolase</fullName>
    </submittedName>
</protein>
<dbReference type="Proteomes" id="UP000321523">
    <property type="component" value="Unassembled WGS sequence"/>
</dbReference>
<dbReference type="AlphaFoldDB" id="A0A512DLF0"/>
<dbReference type="SUPFAM" id="SSF53187">
    <property type="entry name" value="Zn-dependent exopeptidases"/>
    <property type="match status" value="1"/>
</dbReference>
<organism evidence="1 2">
    <name type="scientific">Skermanella aerolata</name>
    <dbReference type="NCBI Taxonomy" id="393310"/>
    <lineage>
        <taxon>Bacteria</taxon>
        <taxon>Pseudomonadati</taxon>
        <taxon>Pseudomonadota</taxon>
        <taxon>Alphaproteobacteria</taxon>
        <taxon>Rhodospirillales</taxon>
        <taxon>Azospirillaceae</taxon>
        <taxon>Skermanella</taxon>
    </lineage>
</organism>
<dbReference type="RefSeq" id="WP_044433019.1">
    <property type="nucleotide sequence ID" value="NZ_BJYZ01000006.1"/>
</dbReference>
<sequence length="294" mass="32813">MDRYFDAEADRTQVFEILAPPVQTLPLVLASPHSGTAYPPDFLASSKLDAFSLRKSEDSFVDEIFMAAPKLGAPLIRALFPRAFLDANREAFELDPDMFADALPAYVNTRSPRVAAGLGTIAKVVANGEEIYRGKLRFAEALGRVNRFYHPYHAALKRLVDQTRHRFGYCLLIDCHSMPSSGNPPETASSRSKVDFVLGDCYGSACSPIVMETAERTLRQQGYIVIRNTPYAGGFTTRHYGRPRMGVQCLQIEINRALYMEERTITKKPYIGELASHMEELVGALSRIRTPLSE</sequence>
<keyword evidence="2" id="KW-1185">Reference proteome</keyword>
<dbReference type="OrthoDB" id="9802050at2"/>
<gene>
    <name evidence="1" type="ORF">SAE02_14500</name>
</gene>
<comment type="caution">
    <text evidence="1">The sequence shown here is derived from an EMBL/GenBank/DDBJ whole genome shotgun (WGS) entry which is preliminary data.</text>
</comment>
<evidence type="ECO:0000313" key="1">
    <source>
        <dbReference type="EMBL" id="GEO37302.1"/>
    </source>
</evidence>
<dbReference type="GO" id="GO:0016787">
    <property type="term" value="F:hydrolase activity"/>
    <property type="evidence" value="ECO:0007669"/>
    <property type="project" value="UniProtKB-KW"/>
</dbReference>